<evidence type="ECO:0000313" key="2">
    <source>
        <dbReference type="Proteomes" id="UP000222542"/>
    </source>
</evidence>
<comment type="caution">
    <text evidence="1">The sequence shown here is derived from an EMBL/GenBank/DDBJ whole genome shotgun (WGS) entry which is preliminary data.</text>
</comment>
<reference evidence="1 2" key="1">
    <citation type="journal article" date="2014" name="Nat. Genet.">
        <title>Genome sequence of the hot pepper provides insights into the evolution of pungency in Capsicum species.</title>
        <authorList>
            <person name="Kim S."/>
            <person name="Park M."/>
            <person name="Yeom S.I."/>
            <person name="Kim Y.M."/>
            <person name="Lee J.M."/>
            <person name="Lee H.A."/>
            <person name="Seo E."/>
            <person name="Choi J."/>
            <person name="Cheong K."/>
            <person name="Kim K.T."/>
            <person name="Jung K."/>
            <person name="Lee G.W."/>
            <person name="Oh S.K."/>
            <person name="Bae C."/>
            <person name="Kim S.B."/>
            <person name="Lee H.Y."/>
            <person name="Kim S.Y."/>
            <person name="Kim M.S."/>
            <person name="Kang B.C."/>
            <person name="Jo Y.D."/>
            <person name="Yang H.B."/>
            <person name="Jeong H.J."/>
            <person name="Kang W.H."/>
            <person name="Kwon J.K."/>
            <person name="Shin C."/>
            <person name="Lim J.Y."/>
            <person name="Park J.H."/>
            <person name="Huh J.H."/>
            <person name="Kim J.S."/>
            <person name="Kim B.D."/>
            <person name="Cohen O."/>
            <person name="Paran I."/>
            <person name="Suh M.C."/>
            <person name="Lee S.B."/>
            <person name="Kim Y.K."/>
            <person name="Shin Y."/>
            <person name="Noh S.J."/>
            <person name="Park J."/>
            <person name="Seo Y.S."/>
            <person name="Kwon S.Y."/>
            <person name="Kim H.A."/>
            <person name="Park J.M."/>
            <person name="Kim H.J."/>
            <person name="Choi S.B."/>
            <person name="Bosland P.W."/>
            <person name="Reeves G."/>
            <person name="Jo S.H."/>
            <person name="Lee B.W."/>
            <person name="Cho H.T."/>
            <person name="Choi H.S."/>
            <person name="Lee M.S."/>
            <person name="Yu Y."/>
            <person name="Do Choi Y."/>
            <person name="Park B.S."/>
            <person name="van Deynze A."/>
            <person name="Ashrafi H."/>
            <person name="Hill T."/>
            <person name="Kim W.T."/>
            <person name="Pai H.S."/>
            <person name="Ahn H.K."/>
            <person name="Yeam I."/>
            <person name="Giovannoni J.J."/>
            <person name="Rose J.K."/>
            <person name="Sorensen I."/>
            <person name="Lee S.J."/>
            <person name="Kim R.W."/>
            <person name="Choi I.Y."/>
            <person name="Choi B.S."/>
            <person name="Lim J.S."/>
            <person name="Lee Y.H."/>
            <person name="Choi D."/>
        </authorList>
    </citation>
    <scope>NUCLEOTIDE SEQUENCE [LARGE SCALE GENOMIC DNA]</scope>
    <source>
        <strain evidence="2">cv. CM334</strain>
    </source>
</reference>
<accession>A0A2G2ZIX2</accession>
<proteinExistence type="predicted"/>
<sequence>MGEWLNTPRGWKWRSFTKVTLPIAIYRNSSYGELVTSVKQSGDLDCASSNMVISYLIHLREKVNPTIINNDERVSLYMMDVDADGFRPILRINIVDRSFKGPMNLSLYPPRCQTVDNDLNNYKSDGDHPMNMEDDCVHIEEVSSDSQDDGKGPSISEIQRIVFKELHFHASYRISWKGSIIAKNIICGTPEHGYAWLPIFSHMVGLLNPGSFYSIMKLKSIIEDEPDLCVISNKHVSIANTFSRVYSLAHHGLCMRHLAENLCVNQYCGEHLYLFYATAKMYYLDRFSENFEELKYNFPRQHLSLKICLVLKNGVEHNF</sequence>
<keyword evidence="2" id="KW-1185">Reference proteome</keyword>
<name>A0A2G2ZIX2_CAPAN</name>
<dbReference type="Gramene" id="PHT81926">
    <property type="protein sequence ID" value="PHT81926"/>
    <property type="gene ID" value="T459_14941"/>
</dbReference>
<dbReference type="Proteomes" id="UP000222542">
    <property type="component" value="Unassembled WGS sequence"/>
</dbReference>
<organism evidence="1 2">
    <name type="scientific">Capsicum annuum</name>
    <name type="common">Capsicum pepper</name>
    <dbReference type="NCBI Taxonomy" id="4072"/>
    <lineage>
        <taxon>Eukaryota</taxon>
        <taxon>Viridiplantae</taxon>
        <taxon>Streptophyta</taxon>
        <taxon>Embryophyta</taxon>
        <taxon>Tracheophyta</taxon>
        <taxon>Spermatophyta</taxon>
        <taxon>Magnoliopsida</taxon>
        <taxon>eudicotyledons</taxon>
        <taxon>Gunneridae</taxon>
        <taxon>Pentapetalae</taxon>
        <taxon>asterids</taxon>
        <taxon>lamiids</taxon>
        <taxon>Solanales</taxon>
        <taxon>Solanaceae</taxon>
        <taxon>Solanoideae</taxon>
        <taxon>Capsiceae</taxon>
        <taxon>Capsicum</taxon>
    </lineage>
</organism>
<reference evidence="1 2" key="2">
    <citation type="journal article" date="2017" name="Genome Biol.">
        <title>New reference genome sequences of hot pepper reveal the massive evolution of plant disease-resistance genes by retroduplication.</title>
        <authorList>
            <person name="Kim S."/>
            <person name="Park J."/>
            <person name="Yeom S.I."/>
            <person name="Kim Y.M."/>
            <person name="Seo E."/>
            <person name="Kim K.T."/>
            <person name="Kim M.S."/>
            <person name="Lee J.M."/>
            <person name="Cheong K."/>
            <person name="Shin H.S."/>
            <person name="Kim S.B."/>
            <person name="Han K."/>
            <person name="Lee J."/>
            <person name="Park M."/>
            <person name="Lee H.A."/>
            <person name="Lee H.Y."/>
            <person name="Lee Y."/>
            <person name="Oh S."/>
            <person name="Lee J.H."/>
            <person name="Choi E."/>
            <person name="Choi E."/>
            <person name="Lee S.E."/>
            <person name="Jeon J."/>
            <person name="Kim H."/>
            <person name="Choi G."/>
            <person name="Song H."/>
            <person name="Lee J."/>
            <person name="Lee S.C."/>
            <person name="Kwon J.K."/>
            <person name="Lee H.Y."/>
            <person name="Koo N."/>
            <person name="Hong Y."/>
            <person name="Kim R.W."/>
            <person name="Kang W.H."/>
            <person name="Huh J.H."/>
            <person name="Kang B.C."/>
            <person name="Yang T.J."/>
            <person name="Lee Y.H."/>
            <person name="Bennetzen J.L."/>
            <person name="Choi D."/>
        </authorList>
    </citation>
    <scope>NUCLEOTIDE SEQUENCE [LARGE SCALE GENOMIC DNA]</scope>
    <source>
        <strain evidence="2">cv. CM334</strain>
    </source>
</reference>
<evidence type="ECO:0000313" key="1">
    <source>
        <dbReference type="EMBL" id="PHT81926.1"/>
    </source>
</evidence>
<dbReference type="AlphaFoldDB" id="A0A2G2ZIX2"/>
<gene>
    <name evidence="1" type="ORF">T459_14941</name>
</gene>
<protein>
    <submittedName>
        <fullName evidence="1">Uncharacterized protein</fullName>
    </submittedName>
</protein>
<dbReference type="EMBL" id="AYRZ02000005">
    <property type="protein sequence ID" value="PHT81926.1"/>
    <property type="molecule type" value="Genomic_DNA"/>
</dbReference>